<dbReference type="SMART" id="SM00369">
    <property type="entry name" value="LRR_TYP"/>
    <property type="match status" value="3"/>
</dbReference>
<feature type="non-terminal residue" evidence="3">
    <location>
        <position position="122"/>
    </location>
</feature>
<organism evidence="3">
    <name type="scientific">Arion vulgaris</name>
    <dbReference type="NCBI Taxonomy" id="1028688"/>
    <lineage>
        <taxon>Eukaryota</taxon>
        <taxon>Metazoa</taxon>
        <taxon>Spiralia</taxon>
        <taxon>Lophotrochozoa</taxon>
        <taxon>Mollusca</taxon>
        <taxon>Gastropoda</taxon>
        <taxon>Heterobranchia</taxon>
        <taxon>Euthyneura</taxon>
        <taxon>Panpulmonata</taxon>
        <taxon>Eupulmonata</taxon>
        <taxon>Stylommatophora</taxon>
        <taxon>Helicina</taxon>
        <taxon>Arionoidea</taxon>
        <taxon>Arionidae</taxon>
        <taxon>Arion</taxon>
    </lineage>
</organism>
<dbReference type="PANTHER" id="PTHR46652">
    <property type="entry name" value="LEUCINE-RICH REPEAT AND IQ DOMAIN-CONTAINING PROTEIN 1-RELATED"/>
    <property type="match status" value="1"/>
</dbReference>
<dbReference type="PROSITE" id="PS51450">
    <property type="entry name" value="LRR"/>
    <property type="match status" value="4"/>
</dbReference>
<dbReference type="SMART" id="SM00365">
    <property type="entry name" value="LRR_SD22"/>
    <property type="match status" value="4"/>
</dbReference>
<dbReference type="Pfam" id="PF14580">
    <property type="entry name" value="LRR_9"/>
    <property type="match status" value="1"/>
</dbReference>
<dbReference type="InterPro" id="IPR050836">
    <property type="entry name" value="SDS22/Internalin_LRR"/>
</dbReference>
<dbReference type="InterPro" id="IPR001611">
    <property type="entry name" value="Leu-rich_rpt"/>
</dbReference>
<evidence type="ECO:0000256" key="2">
    <source>
        <dbReference type="ARBA" id="ARBA00022737"/>
    </source>
</evidence>
<sequence length="122" mass="13773">ELACAPDLQQFCKLRVLDLSGNYIKKVIGLDSNKDLRELKLYDNDISTIEGFQHLNELCCLQLQHNKLTTVGRGLSNLKKLQSLRLDNNQIARLEIPELLSCSNITTLDLSHNRLESLAPLS</sequence>
<name>A0A0B6Y585_9EUPU</name>
<reference evidence="3" key="1">
    <citation type="submission" date="2014-12" db="EMBL/GenBank/DDBJ databases">
        <title>Insight into the proteome of Arion vulgaris.</title>
        <authorList>
            <person name="Aradska J."/>
            <person name="Bulat T."/>
            <person name="Smidak R."/>
            <person name="Sarate P."/>
            <person name="Gangsoo J."/>
            <person name="Sialana F."/>
            <person name="Bilban M."/>
            <person name="Lubec G."/>
        </authorList>
    </citation>
    <scope>NUCLEOTIDE SEQUENCE</scope>
    <source>
        <tissue evidence="3">Skin</tissue>
    </source>
</reference>
<dbReference type="EMBL" id="HACG01004116">
    <property type="protein sequence ID" value="CEK50981.1"/>
    <property type="molecule type" value="Transcribed_RNA"/>
</dbReference>
<proteinExistence type="predicted"/>
<feature type="non-terminal residue" evidence="3">
    <location>
        <position position="1"/>
    </location>
</feature>
<keyword evidence="2" id="KW-0677">Repeat</keyword>
<accession>A0A0B6Y585</accession>
<dbReference type="InterPro" id="IPR032675">
    <property type="entry name" value="LRR_dom_sf"/>
</dbReference>
<dbReference type="AlphaFoldDB" id="A0A0B6Y585"/>
<evidence type="ECO:0000313" key="3">
    <source>
        <dbReference type="EMBL" id="CEK50981.1"/>
    </source>
</evidence>
<gene>
    <name evidence="3" type="primary">ORF12153</name>
</gene>
<dbReference type="InterPro" id="IPR003591">
    <property type="entry name" value="Leu-rich_rpt_typical-subtyp"/>
</dbReference>
<dbReference type="Gene3D" id="3.80.10.10">
    <property type="entry name" value="Ribonuclease Inhibitor"/>
    <property type="match status" value="1"/>
</dbReference>
<dbReference type="SUPFAM" id="SSF52075">
    <property type="entry name" value="Outer arm dynein light chain 1"/>
    <property type="match status" value="1"/>
</dbReference>
<protein>
    <submittedName>
        <fullName evidence="3">Uncharacterized protein</fullName>
    </submittedName>
</protein>
<dbReference type="PANTHER" id="PTHR46652:SF3">
    <property type="entry name" value="LEUCINE-RICH REPEAT-CONTAINING PROTEIN 9"/>
    <property type="match status" value="1"/>
</dbReference>
<evidence type="ECO:0000256" key="1">
    <source>
        <dbReference type="ARBA" id="ARBA00022614"/>
    </source>
</evidence>
<keyword evidence="1" id="KW-0433">Leucine-rich repeat</keyword>